<dbReference type="OrthoDB" id="6030at2759"/>
<evidence type="ECO:0000313" key="4">
    <source>
        <dbReference type="Proteomes" id="UP000218209"/>
    </source>
</evidence>
<gene>
    <name evidence="3" type="ORF">BU14_0231s0025</name>
</gene>
<evidence type="ECO:0000256" key="2">
    <source>
        <dbReference type="SAM" id="Phobius"/>
    </source>
</evidence>
<feature type="compositionally biased region" description="Gly residues" evidence="1">
    <location>
        <begin position="585"/>
        <end position="597"/>
    </location>
</feature>
<feature type="transmembrane region" description="Helical" evidence="2">
    <location>
        <begin position="85"/>
        <end position="111"/>
    </location>
</feature>
<keyword evidence="4" id="KW-1185">Reference proteome</keyword>
<reference evidence="3 4" key="1">
    <citation type="submission" date="2017-03" db="EMBL/GenBank/DDBJ databases">
        <title>WGS assembly of Porphyra umbilicalis.</title>
        <authorList>
            <person name="Brawley S.H."/>
            <person name="Blouin N.A."/>
            <person name="Ficko-Blean E."/>
            <person name="Wheeler G.L."/>
            <person name="Lohr M."/>
            <person name="Goodson H.V."/>
            <person name="Jenkins J.W."/>
            <person name="Blaby-Haas C.E."/>
            <person name="Helliwell K.E."/>
            <person name="Chan C."/>
            <person name="Marriage T."/>
            <person name="Bhattacharya D."/>
            <person name="Klein A.S."/>
            <person name="Badis Y."/>
            <person name="Brodie J."/>
            <person name="Cao Y."/>
            <person name="Collen J."/>
            <person name="Dittami S.M."/>
            <person name="Gachon C.M."/>
            <person name="Green B.R."/>
            <person name="Karpowicz S."/>
            <person name="Kim J.W."/>
            <person name="Kudahl U."/>
            <person name="Lin S."/>
            <person name="Michel G."/>
            <person name="Mittag M."/>
            <person name="Olson B.J."/>
            <person name="Pangilinan J."/>
            <person name="Peng Y."/>
            <person name="Qiu H."/>
            <person name="Shu S."/>
            <person name="Singer J.T."/>
            <person name="Smith A.G."/>
            <person name="Sprecher B.N."/>
            <person name="Wagner V."/>
            <person name="Wang W."/>
            <person name="Wang Z.-Y."/>
            <person name="Yan J."/>
            <person name="Yarish C."/>
            <person name="Zoeuner-Riek S."/>
            <person name="Zhuang Y."/>
            <person name="Zou Y."/>
            <person name="Lindquist E.A."/>
            <person name="Grimwood J."/>
            <person name="Barry K."/>
            <person name="Rokhsar D.S."/>
            <person name="Schmutz J."/>
            <person name="Stiller J.W."/>
            <person name="Grossman A.R."/>
            <person name="Prochnik S.E."/>
        </authorList>
    </citation>
    <scope>NUCLEOTIDE SEQUENCE [LARGE SCALE GENOMIC DNA]</scope>
    <source>
        <strain evidence="3">4086291</strain>
    </source>
</reference>
<feature type="region of interest" description="Disordered" evidence="1">
    <location>
        <begin position="787"/>
        <end position="888"/>
    </location>
</feature>
<feature type="compositionally biased region" description="Basic residues" evidence="1">
    <location>
        <begin position="953"/>
        <end position="967"/>
    </location>
</feature>
<feature type="compositionally biased region" description="Basic and acidic residues" evidence="1">
    <location>
        <begin position="412"/>
        <end position="422"/>
    </location>
</feature>
<feature type="compositionally biased region" description="Gly residues" evidence="1">
    <location>
        <begin position="922"/>
        <end position="936"/>
    </location>
</feature>
<organism evidence="3 4">
    <name type="scientific">Porphyra umbilicalis</name>
    <name type="common">Purple laver</name>
    <name type="synonym">Red alga</name>
    <dbReference type="NCBI Taxonomy" id="2786"/>
    <lineage>
        <taxon>Eukaryota</taxon>
        <taxon>Rhodophyta</taxon>
        <taxon>Bangiophyceae</taxon>
        <taxon>Bangiales</taxon>
        <taxon>Bangiaceae</taxon>
        <taxon>Porphyra</taxon>
    </lineage>
</organism>
<name>A0A1X6P3X1_PORUM</name>
<feature type="region of interest" description="Disordered" evidence="1">
    <location>
        <begin position="914"/>
        <end position="967"/>
    </location>
</feature>
<keyword evidence="2" id="KW-1133">Transmembrane helix</keyword>
<protein>
    <submittedName>
        <fullName evidence="3">Uncharacterized protein</fullName>
    </submittedName>
</protein>
<feature type="region of interest" description="Disordered" evidence="1">
    <location>
        <begin position="554"/>
        <end position="620"/>
    </location>
</feature>
<feature type="compositionally biased region" description="Gly residues" evidence="1">
    <location>
        <begin position="478"/>
        <end position="489"/>
    </location>
</feature>
<feature type="compositionally biased region" description="Gly residues" evidence="1">
    <location>
        <begin position="788"/>
        <end position="799"/>
    </location>
</feature>
<feature type="transmembrane region" description="Helical" evidence="2">
    <location>
        <begin position="56"/>
        <end position="73"/>
    </location>
</feature>
<keyword evidence="2" id="KW-0472">Membrane</keyword>
<feature type="compositionally biased region" description="Low complexity" evidence="1">
    <location>
        <begin position="351"/>
        <end position="365"/>
    </location>
</feature>
<feature type="compositionally biased region" description="Gly residues" evidence="1">
    <location>
        <begin position="608"/>
        <end position="620"/>
    </location>
</feature>
<feature type="region of interest" description="Disordered" evidence="1">
    <location>
        <begin position="1"/>
        <end position="27"/>
    </location>
</feature>
<feature type="compositionally biased region" description="Low complexity" evidence="1">
    <location>
        <begin position="436"/>
        <end position="457"/>
    </location>
</feature>
<keyword evidence="2" id="KW-0812">Transmembrane</keyword>
<feature type="transmembrane region" description="Helical" evidence="2">
    <location>
        <begin position="681"/>
        <end position="705"/>
    </location>
</feature>
<feature type="compositionally biased region" description="Low complexity" evidence="1">
    <location>
        <begin position="557"/>
        <end position="584"/>
    </location>
</feature>
<dbReference type="EMBL" id="KV918899">
    <property type="protein sequence ID" value="OSX75572.1"/>
    <property type="molecule type" value="Genomic_DNA"/>
</dbReference>
<dbReference type="AlphaFoldDB" id="A0A1X6P3X1"/>
<dbReference type="PANTHER" id="PTHR48125">
    <property type="entry name" value="LP07818P1"/>
    <property type="match status" value="1"/>
</dbReference>
<feature type="region of interest" description="Disordered" evidence="1">
    <location>
        <begin position="301"/>
        <end position="339"/>
    </location>
</feature>
<dbReference type="Proteomes" id="UP000218209">
    <property type="component" value="Unassembled WGS sequence"/>
</dbReference>
<feature type="compositionally biased region" description="Basic residues" evidence="1">
    <location>
        <begin position="458"/>
        <end position="469"/>
    </location>
</feature>
<evidence type="ECO:0000313" key="3">
    <source>
        <dbReference type="EMBL" id="OSX75572.1"/>
    </source>
</evidence>
<feature type="transmembrane region" description="Helical" evidence="2">
    <location>
        <begin position="243"/>
        <end position="263"/>
    </location>
</feature>
<evidence type="ECO:0000256" key="1">
    <source>
        <dbReference type="SAM" id="MobiDB-lite"/>
    </source>
</evidence>
<dbReference type="PANTHER" id="PTHR48125:SF10">
    <property type="entry name" value="OS12G0136300 PROTEIN"/>
    <property type="match status" value="1"/>
</dbReference>
<feature type="compositionally biased region" description="Low complexity" evidence="1">
    <location>
        <begin position="598"/>
        <end position="607"/>
    </location>
</feature>
<feature type="transmembrane region" description="Helical" evidence="2">
    <location>
        <begin position="202"/>
        <end position="223"/>
    </location>
</feature>
<feature type="transmembrane region" description="Helical" evidence="2">
    <location>
        <begin position="717"/>
        <end position="734"/>
    </location>
</feature>
<feature type="region of interest" description="Disordered" evidence="1">
    <location>
        <begin position="351"/>
        <end position="378"/>
    </location>
</feature>
<sequence>MRQARRARRRGEGPLDAGGRPAAPPPRVGARHALEHWLTGRNAGLLPVLRVLYRELLILGVVSLIFVLFVTFGDLSAQATVSFEFAHLVLFALAVFYTVTLLVTSYASVVLSRRWQRIEALPLDTYLAYKAEYGALRAVRDRHRSALWRKGLWSKGNLLALARWEHLHETLAFHDVRFQFLFYRDLPAHFPFAAFLNRVKTALFTSLVEVPATSWALILPIIVLDMARREWVVPQEGIIIDRYVLLGLAVLVTVLVDVLGWKIGRINWQLFRHPATYFNDLRGVFPTGASVGGSIYDSDDGSRAAMELDDPPAPEPGGDAARSAKPAKGDLPTASADGGGAVAVDMDAAAASSDATTTDPDAPTPAGGGDFVDSLFTGGDDEAARRQSVGARRHSIDAAVRTSLDGRASIDGGRRRSTDGRRASLGAPTGGGRAPTGGRRSTAGGRHHPAAATAARRATARRRRMRARLQTRIQPPTAGGGGGGGGGGGARRRHSVDRRSGPGARRLAAAAAGRRSSAAAASAAAASGRASVELAGHLPIAELRTRHLLSTGGAGGAATFAGRPPADGRASGSDGASAGRLRSGSSGGGSVGRGSGSSGSTLRAVDGVDGGGGGAGGTRGSGALKKIDSAIVQRHAANAVAAETAPMMRRSYPPWVLWVAPRLGRVASPSEKLFWVGSHRWCLWLLQTNLFAATLLAAIMVAAYATAAVTGTLDARPVDTVVIVVVSVMFLYVLHHTARAMRAYPFVLNSTGLVEERLALSLIDRVQGAKTLQFRYDIDGGTAWDGWGSDGSGARGRGGSVPPPPPPPASADVSSGGWAGLPARRTAAVGGGATPSPAPSITHTVSGGGTWGATTTAVGGPGGALRSAGPSYRGDLVTPRPAPPPPPPPVVAAVAADRARRAPMWQLMSGDAGALLEDEPGAGSGAAGAGGGGGGDPPTPLRGASNAAAPPRGGRRPRRGGGGRGGRRCGRICIEAGGGGGGGTGGGGPPRTGVVAEGRRRAVSAATTCPATGRGLAACRLIKN</sequence>
<proteinExistence type="predicted"/>
<accession>A0A1X6P3X1</accession>
<feature type="region of interest" description="Disordered" evidence="1">
    <location>
        <begin position="405"/>
        <end position="506"/>
    </location>
</feature>